<proteinExistence type="predicted"/>
<feature type="repeat" description="PPR" evidence="2">
    <location>
        <begin position="194"/>
        <end position="228"/>
    </location>
</feature>
<feature type="repeat" description="PPR" evidence="2">
    <location>
        <begin position="398"/>
        <end position="432"/>
    </location>
</feature>
<feature type="repeat" description="PPR" evidence="2">
    <location>
        <begin position="637"/>
        <end position="671"/>
    </location>
</feature>
<organism evidence="3 4">
    <name type="scientific">Ceratopteris richardii</name>
    <name type="common">Triangle waterfern</name>
    <dbReference type="NCBI Taxonomy" id="49495"/>
    <lineage>
        <taxon>Eukaryota</taxon>
        <taxon>Viridiplantae</taxon>
        <taxon>Streptophyta</taxon>
        <taxon>Embryophyta</taxon>
        <taxon>Tracheophyta</taxon>
        <taxon>Polypodiopsida</taxon>
        <taxon>Polypodiidae</taxon>
        <taxon>Polypodiales</taxon>
        <taxon>Pteridineae</taxon>
        <taxon>Pteridaceae</taxon>
        <taxon>Parkerioideae</taxon>
        <taxon>Ceratopteris</taxon>
    </lineage>
</organism>
<dbReference type="FunFam" id="1.25.40.10:FF:000031">
    <property type="entry name" value="Pentatricopeptide repeat-containing protein mitochondrial"/>
    <property type="match status" value="2"/>
</dbReference>
<dbReference type="Gene3D" id="1.25.40.10">
    <property type="entry name" value="Tetratricopeptide repeat domain"/>
    <property type="match status" value="6"/>
</dbReference>
<dbReference type="GO" id="GO:0009451">
    <property type="term" value="P:RNA modification"/>
    <property type="evidence" value="ECO:0007669"/>
    <property type="project" value="InterPro"/>
</dbReference>
<accession>A0A8T2S6A7</accession>
<dbReference type="Pfam" id="PF01535">
    <property type="entry name" value="PPR"/>
    <property type="match status" value="3"/>
</dbReference>
<evidence type="ECO:0000256" key="1">
    <source>
        <dbReference type="ARBA" id="ARBA00022737"/>
    </source>
</evidence>
<keyword evidence="4" id="KW-1185">Reference proteome</keyword>
<feature type="repeat" description="PPR" evidence="2">
    <location>
        <begin position="500"/>
        <end position="534"/>
    </location>
</feature>
<name>A0A8T2S6A7_CERRI</name>
<reference evidence="3" key="1">
    <citation type="submission" date="2021-08" db="EMBL/GenBank/DDBJ databases">
        <title>WGS assembly of Ceratopteris richardii.</title>
        <authorList>
            <person name="Marchant D.B."/>
            <person name="Chen G."/>
            <person name="Jenkins J."/>
            <person name="Shu S."/>
            <person name="Leebens-Mack J."/>
            <person name="Grimwood J."/>
            <person name="Schmutz J."/>
            <person name="Soltis P."/>
            <person name="Soltis D."/>
            <person name="Chen Z.-H."/>
        </authorList>
    </citation>
    <scope>NUCLEOTIDE SEQUENCE</scope>
    <source>
        <strain evidence="3">Whitten #5841</strain>
        <tissue evidence="3">Leaf</tissue>
    </source>
</reference>
<dbReference type="Pfam" id="PF13041">
    <property type="entry name" value="PPR_2"/>
    <property type="match status" value="7"/>
</dbReference>
<evidence type="ECO:0000256" key="2">
    <source>
        <dbReference type="PROSITE-ProRule" id="PRU00708"/>
    </source>
</evidence>
<comment type="caution">
    <text evidence="3">The sequence shown here is derived from an EMBL/GenBank/DDBJ whole genome shotgun (WGS) entry which is preliminary data.</text>
</comment>
<sequence>MILPCRKGIYRFIQRRYVSNFDAHNHYNLVAQLKVCALQKDLCHGNKLHSVISESGLLNSNIFVCNSLMYMYAKCGSIEMLQHVFDELQNRNIVSWNTLITGLIEHGFFEEALHCSHQLQVESLFCDTVTFACLLKACSNAGALKKGKELHAQIASMDHLINSTMLGNSLVKMYTKCGAFTEAFEIFEELRSHDAISWNVLISGFCQSSLWEEVLVYFEHMKHEGFPPDAVTYSNILKACGNMQSMDKGKNVHVEISMQGLLGPNTLLGSALVDMYAKCGELKRARQIFNDLAAHDVISWTALIVGYCQHGQAKEALDCFEQMRQEGIYPDLVTYACVSKACGNLQATDHGRKVHAEAIRKGYRGDDLVLGNALVAMYAKCSKLRKALHLFDELQIRDTVSWSVLITEFCQNGYHAEAIKCYKKMKHDGLCLDSVSFSSLLKACGSLGAAQIGSEIYSDILERGLLQSDAVLGSAVVDMYAKCSGLEKAQHVFDELPIQNVVSWNALITGYCKHSSAEETLACYEQFKSKGLSTDAVTYACILNAFGTVGAAATGRDVHAEIVTKGLLEENPMLGSVLIDMYSKLGALAAAEYVFNKLLFHDVVSWTGLIEGYLRHGFSEDAVNCYEQMEHSGVFPDAVTFSSVLKACGNTGKTAKGQELHVEIARKGLLKTNKVLAKTLIDMYAKCGALQKSQEAFDGLSYKDVGAWGALIAGYCEHGHGPGALRCFEQMIRDGISPDPAIYTSILRSCGNVVVSKEHQTCFEFMSTNCGILTSAQHACMVACG</sequence>
<evidence type="ECO:0000313" key="3">
    <source>
        <dbReference type="EMBL" id="KAH7307686.1"/>
    </source>
</evidence>
<dbReference type="PANTHER" id="PTHR47926">
    <property type="entry name" value="PENTATRICOPEPTIDE REPEAT-CONTAINING PROTEIN"/>
    <property type="match status" value="1"/>
</dbReference>
<dbReference type="PANTHER" id="PTHR47926:SF382">
    <property type="entry name" value="PENTACOTRIPEPTIDE-REPEAT REGION OF PRORP DOMAIN-CONTAINING PROTEIN"/>
    <property type="match status" value="1"/>
</dbReference>
<dbReference type="NCBIfam" id="TIGR00756">
    <property type="entry name" value="PPR"/>
    <property type="match status" value="7"/>
</dbReference>
<feature type="repeat" description="PPR" evidence="2">
    <location>
        <begin position="296"/>
        <end position="330"/>
    </location>
</feature>
<dbReference type="Proteomes" id="UP000825935">
    <property type="component" value="Chromosome 22"/>
</dbReference>
<dbReference type="AlphaFoldDB" id="A0A8T2S6A7"/>
<feature type="repeat" description="PPR" evidence="2">
    <location>
        <begin position="61"/>
        <end position="95"/>
    </location>
</feature>
<dbReference type="InterPro" id="IPR046960">
    <property type="entry name" value="PPR_At4g14850-like_plant"/>
</dbReference>
<dbReference type="PROSITE" id="PS51375">
    <property type="entry name" value="PPR"/>
    <property type="match status" value="8"/>
</dbReference>
<dbReference type="InterPro" id="IPR011990">
    <property type="entry name" value="TPR-like_helical_dom_sf"/>
</dbReference>
<feature type="repeat" description="PPR" evidence="2">
    <location>
        <begin position="704"/>
        <end position="738"/>
    </location>
</feature>
<protein>
    <recommendedName>
        <fullName evidence="5">Pentatricopeptide repeat-containing protein</fullName>
    </recommendedName>
</protein>
<dbReference type="InterPro" id="IPR002885">
    <property type="entry name" value="PPR_rpt"/>
</dbReference>
<dbReference type="EMBL" id="CM035427">
    <property type="protein sequence ID" value="KAH7307686.1"/>
    <property type="molecule type" value="Genomic_DNA"/>
</dbReference>
<feature type="repeat" description="PPR" evidence="2">
    <location>
        <begin position="602"/>
        <end position="636"/>
    </location>
</feature>
<dbReference type="FunFam" id="1.25.40.10:FF:000285">
    <property type="entry name" value="Pentatricopeptide repeat-containing protein, chloroplastic"/>
    <property type="match status" value="2"/>
</dbReference>
<keyword evidence="1" id="KW-0677">Repeat</keyword>
<dbReference type="GO" id="GO:0003723">
    <property type="term" value="F:RNA binding"/>
    <property type="evidence" value="ECO:0007669"/>
    <property type="project" value="InterPro"/>
</dbReference>
<evidence type="ECO:0008006" key="5">
    <source>
        <dbReference type="Google" id="ProtNLM"/>
    </source>
</evidence>
<dbReference type="FunFam" id="1.25.40.10:FF:000381">
    <property type="entry name" value="Pentatricopeptide repeat-containing protein"/>
    <property type="match status" value="1"/>
</dbReference>
<evidence type="ECO:0000313" key="4">
    <source>
        <dbReference type="Proteomes" id="UP000825935"/>
    </source>
</evidence>
<gene>
    <name evidence="3" type="ORF">KP509_22G072200</name>
</gene>